<keyword evidence="2" id="KW-1185">Reference proteome</keyword>
<evidence type="ECO:0000313" key="1">
    <source>
        <dbReference type="EMBL" id="CAD8098471.1"/>
    </source>
</evidence>
<reference evidence="1" key="1">
    <citation type="submission" date="2021-01" db="EMBL/GenBank/DDBJ databases">
        <authorList>
            <consortium name="Genoscope - CEA"/>
            <person name="William W."/>
        </authorList>
    </citation>
    <scope>NUCLEOTIDE SEQUENCE</scope>
</reference>
<dbReference type="EMBL" id="CAJJDN010000070">
    <property type="protein sequence ID" value="CAD8098471.1"/>
    <property type="molecule type" value="Genomic_DNA"/>
</dbReference>
<protein>
    <submittedName>
        <fullName evidence="1">Uncharacterized protein</fullName>
    </submittedName>
</protein>
<dbReference type="Proteomes" id="UP000692954">
    <property type="component" value="Unassembled WGS sequence"/>
</dbReference>
<proteinExistence type="predicted"/>
<accession>A0A8S1P6D7</accession>
<evidence type="ECO:0000313" key="2">
    <source>
        <dbReference type="Proteomes" id="UP000692954"/>
    </source>
</evidence>
<name>A0A8S1P6D7_9CILI</name>
<gene>
    <name evidence="1" type="ORF">PSON_ATCC_30995.1.T0700135</name>
</gene>
<comment type="caution">
    <text evidence="1">The sequence shown here is derived from an EMBL/GenBank/DDBJ whole genome shotgun (WGS) entry which is preliminary data.</text>
</comment>
<organism evidence="1 2">
    <name type="scientific">Paramecium sonneborni</name>
    <dbReference type="NCBI Taxonomy" id="65129"/>
    <lineage>
        <taxon>Eukaryota</taxon>
        <taxon>Sar</taxon>
        <taxon>Alveolata</taxon>
        <taxon>Ciliophora</taxon>
        <taxon>Intramacronucleata</taxon>
        <taxon>Oligohymenophorea</taxon>
        <taxon>Peniculida</taxon>
        <taxon>Parameciidae</taxon>
        <taxon>Paramecium</taxon>
    </lineage>
</organism>
<dbReference type="AlphaFoldDB" id="A0A8S1P6D7"/>
<sequence>MTQTSSKKRQYVKISKNQKQALLQLVFQTGIKIREASLKLNLKYAAAKTLVLQFRKNLIKKEFHYASNQPCQTCPKRNETVSFKIISQVGGKEINSKTYIYN</sequence>
<dbReference type="OrthoDB" id="290627at2759"/>